<evidence type="ECO:0000313" key="2">
    <source>
        <dbReference type="EMBL" id="KAK7195796.1"/>
    </source>
</evidence>
<evidence type="ECO:0000256" key="1">
    <source>
        <dbReference type="SAM" id="MobiDB-lite"/>
    </source>
</evidence>
<feature type="region of interest" description="Disordered" evidence="1">
    <location>
        <begin position="1038"/>
        <end position="1066"/>
    </location>
</feature>
<protein>
    <submittedName>
        <fullName evidence="2">Uncharacterized protein</fullName>
    </submittedName>
</protein>
<reference evidence="2 3" key="1">
    <citation type="journal article" date="2021" name="MBio">
        <title>A New Model Trypanosomatid, Novymonas esmeraldas: Genomic Perception of Its 'Candidatus Pandoraea novymonadis' Endosymbiont.</title>
        <authorList>
            <person name="Zakharova A."/>
            <person name="Saura A."/>
            <person name="Butenko A."/>
            <person name="Podesvova L."/>
            <person name="Warmusova S."/>
            <person name="Kostygov A.Y."/>
            <person name="Nenarokova A."/>
            <person name="Lukes J."/>
            <person name="Opperdoes F.R."/>
            <person name="Yurchenko V."/>
        </authorList>
    </citation>
    <scope>NUCLEOTIDE SEQUENCE [LARGE SCALE GENOMIC DNA]</scope>
    <source>
        <strain evidence="2 3">E262AT.01</strain>
    </source>
</reference>
<sequence length="1103" mass="113653">MPIAEVTSVSHFSAWLDEAILAEVPLGLSRRLRALVASTPAAMHGGALLLVRPHVGHVLASLSANSEEAMATLARSSGCSGGGGGTDAADRTCPPPTDATPVTHFYATLLTSWLRVTCDGAWTTTHRTSGPAAVDGVGRKVALYAAVLSHCVKWWDGGPALRQPISYVGAMAAAAAQTSSTALSESGGDGARRRVLRALRLLATPGGCSLRVRRWAPGAAESGVVAAAAAPAAGVSSSSSLPLLADAAAVAEEMDWLDFLVWRCVEVDLRSAGGYCSLGERVCIDDVAASSSAPAPPDVADLLSAALWHVLATEVEGDVLATLHGLLAAYLDLPCHVSAPRRDATPAACQSHDSPTLLRYVRHALHTLVHTPERVVACDVMHSPSHASASASSTPPVDACGPTEQSCVLQGSVCLVSVAHAASSSRFCLHGMPTSVAPDGAVRGRSPLRLLLLRVDPEGEWLPPPEALASQRTFHASFDAERGGTGGAGVGDDSVAWEADGTGKRAVLLASPAPSSLPAQALADCSPADDRVLRRIVAEVLRHGVLAEVVAASRGVDRHVWCAAVRLHLYALLHDVRVVITPERLPPLLTVFGYRHVPQLHQRLCEVRRAWGNVPAAQPVDSTDSADAAAALALLDAVCQRPPPLAVYVVDQVSLPGFAEFQGRCAAAAATDPLLPVTLCRDGLRHPRCFDEVRRAAAPSGVASSVHCGVVDVAELCHASVPGLPHHIWCSAAEVVSRCAAAVASVGSSDSSRPRGGGRVLVVVLFSGAATGGGVHPMVQAAARVDVGAEDGTGAATALPPLLLPTLLLLAPTALQRAHYAGLLRKAAAALLEALPRAHPLGEGGGGGSIAGGGHGLVRGGGAALVSLARQARWLLERLAAAPPREEEEAAEGRFSTCARVPVVCWGAGTAPGDRAAVQLVLAMLCEACAAVVTRLAQPLIAGCGLAEGRALLSQPTRVPPPPGLRGPRARRRLWREALRDSVEAAARAPPTSPQPVLHVFHKSVDALLAEGVHVTAADSGSDADTPGALAMQYFAADRRSPTTGSRSDGGAARLTPTPAMAPPPLLEPLHTNTRIVREALALVLRTLSASTGASTPSLGLRR</sequence>
<proteinExistence type="predicted"/>
<keyword evidence="3" id="KW-1185">Reference proteome</keyword>
<dbReference type="EMBL" id="JAECZO010000062">
    <property type="protein sequence ID" value="KAK7195796.1"/>
    <property type="molecule type" value="Genomic_DNA"/>
</dbReference>
<comment type="caution">
    <text evidence="2">The sequence shown here is derived from an EMBL/GenBank/DDBJ whole genome shotgun (WGS) entry which is preliminary data.</text>
</comment>
<organism evidence="2 3">
    <name type="scientific">Novymonas esmeraldas</name>
    <dbReference type="NCBI Taxonomy" id="1808958"/>
    <lineage>
        <taxon>Eukaryota</taxon>
        <taxon>Discoba</taxon>
        <taxon>Euglenozoa</taxon>
        <taxon>Kinetoplastea</taxon>
        <taxon>Metakinetoplastina</taxon>
        <taxon>Trypanosomatida</taxon>
        <taxon>Trypanosomatidae</taxon>
        <taxon>Novymonas</taxon>
    </lineage>
</organism>
<evidence type="ECO:0000313" key="3">
    <source>
        <dbReference type="Proteomes" id="UP001430356"/>
    </source>
</evidence>
<accession>A0AAW0EQ65</accession>
<gene>
    <name evidence="2" type="ORF">NESM_000510600</name>
</gene>
<dbReference type="AlphaFoldDB" id="A0AAW0EQ65"/>
<dbReference type="Proteomes" id="UP001430356">
    <property type="component" value="Unassembled WGS sequence"/>
</dbReference>
<name>A0AAW0EQ65_9TRYP</name>